<dbReference type="InterPro" id="IPR052342">
    <property type="entry name" value="MCH/BMMD"/>
</dbReference>
<protein>
    <submittedName>
        <fullName evidence="2">MaoC family dehydratase</fullName>
    </submittedName>
</protein>
<dbReference type="CDD" id="cd03454">
    <property type="entry name" value="YdeM"/>
    <property type="match status" value="1"/>
</dbReference>
<dbReference type="InterPro" id="IPR029069">
    <property type="entry name" value="HotDog_dom_sf"/>
</dbReference>
<dbReference type="InterPro" id="IPR002539">
    <property type="entry name" value="MaoC-like_dom"/>
</dbReference>
<organism evidence="2 3">
    <name type="scientific">Maritimibacter fusiformis</name>
    <dbReference type="NCBI Taxonomy" id="2603819"/>
    <lineage>
        <taxon>Bacteria</taxon>
        <taxon>Pseudomonadati</taxon>
        <taxon>Pseudomonadota</taxon>
        <taxon>Alphaproteobacteria</taxon>
        <taxon>Rhodobacterales</taxon>
        <taxon>Roseobacteraceae</taxon>
        <taxon>Maritimibacter</taxon>
    </lineage>
</organism>
<dbReference type="PANTHER" id="PTHR43664">
    <property type="entry name" value="MONOAMINE OXIDASE-RELATED"/>
    <property type="match status" value="1"/>
</dbReference>
<evidence type="ECO:0000313" key="2">
    <source>
        <dbReference type="EMBL" id="TYB82295.1"/>
    </source>
</evidence>
<gene>
    <name evidence="2" type="ORF">FVF75_06115</name>
</gene>
<proteinExistence type="predicted"/>
<accession>A0A5D0RN76</accession>
<dbReference type="SUPFAM" id="SSF54637">
    <property type="entry name" value="Thioesterase/thiol ester dehydrase-isomerase"/>
    <property type="match status" value="1"/>
</dbReference>
<dbReference type="Gene3D" id="3.10.129.10">
    <property type="entry name" value="Hotdog Thioesterase"/>
    <property type="match status" value="1"/>
</dbReference>
<evidence type="ECO:0000259" key="1">
    <source>
        <dbReference type="Pfam" id="PF01575"/>
    </source>
</evidence>
<feature type="domain" description="MaoC-like" evidence="1">
    <location>
        <begin position="23"/>
        <end position="122"/>
    </location>
</feature>
<dbReference type="AlphaFoldDB" id="A0A5D0RN76"/>
<dbReference type="Proteomes" id="UP000322080">
    <property type="component" value="Unassembled WGS sequence"/>
</dbReference>
<sequence>MTTQRYFEDLPVGFRFSTGAAVVDRDAIVAFARDWDPQSFHLDDDAAAASHFGGLIASGWQTLLIAFNLSLRAGVWDEASMGASGLDEVRWLRPVFPGDRLHVEAEVLAAERSASRPDRGRVRIRHEVVNQSGEVVASYIGNHLIAARA</sequence>
<reference evidence="2 3" key="1">
    <citation type="submission" date="2019-08" db="EMBL/GenBank/DDBJ databases">
        <title>Identification of a novel species of the genus Boseongicola.</title>
        <authorList>
            <person name="Zhang X.-Q."/>
        </authorList>
    </citation>
    <scope>NUCLEOTIDE SEQUENCE [LARGE SCALE GENOMIC DNA]</scope>
    <source>
        <strain evidence="2 3">HY14</strain>
    </source>
</reference>
<dbReference type="PANTHER" id="PTHR43664:SF1">
    <property type="entry name" value="BETA-METHYLMALYL-COA DEHYDRATASE"/>
    <property type="match status" value="1"/>
</dbReference>
<keyword evidence="3" id="KW-1185">Reference proteome</keyword>
<dbReference type="Pfam" id="PF01575">
    <property type="entry name" value="MaoC_dehydratas"/>
    <property type="match status" value="1"/>
</dbReference>
<dbReference type="RefSeq" id="WP_148377058.1">
    <property type="nucleotide sequence ID" value="NZ_VSIY01000004.1"/>
</dbReference>
<evidence type="ECO:0000313" key="3">
    <source>
        <dbReference type="Proteomes" id="UP000322080"/>
    </source>
</evidence>
<comment type="caution">
    <text evidence="2">The sequence shown here is derived from an EMBL/GenBank/DDBJ whole genome shotgun (WGS) entry which is preliminary data.</text>
</comment>
<dbReference type="EMBL" id="VSIY01000004">
    <property type="protein sequence ID" value="TYB82295.1"/>
    <property type="molecule type" value="Genomic_DNA"/>
</dbReference>
<name>A0A5D0RN76_9RHOB</name>